<keyword evidence="2" id="KW-0645">Protease</keyword>
<feature type="chain" id="PRO_5023809751" evidence="1">
    <location>
        <begin position="22"/>
        <end position="215"/>
    </location>
</feature>
<accession>A0A5J5IJZ1</accession>
<keyword evidence="2" id="KW-0121">Carboxypeptidase</keyword>
<name>A0A5J5IJZ1_9BACT</name>
<organism evidence="2 3">
    <name type="scientific">Ginsengibacter hankyongi</name>
    <dbReference type="NCBI Taxonomy" id="2607284"/>
    <lineage>
        <taxon>Bacteria</taxon>
        <taxon>Pseudomonadati</taxon>
        <taxon>Bacteroidota</taxon>
        <taxon>Chitinophagia</taxon>
        <taxon>Chitinophagales</taxon>
        <taxon>Chitinophagaceae</taxon>
        <taxon>Ginsengibacter</taxon>
    </lineage>
</organism>
<proteinExistence type="predicted"/>
<gene>
    <name evidence="2" type="ORF">FW778_04640</name>
</gene>
<keyword evidence="1" id="KW-0732">Signal</keyword>
<dbReference type="AlphaFoldDB" id="A0A5J5IJZ1"/>
<dbReference type="Pfam" id="PF13715">
    <property type="entry name" value="CarbopepD_reg_2"/>
    <property type="match status" value="1"/>
</dbReference>
<feature type="signal peptide" evidence="1">
    <location>
        <begin position="1"/>
        <end position="21"/>
    </location>
</feature>
<dbReference type="EMBL" id="VYQF01000001">
    <property type="protein sequence ID" value="KAA9041326.1"/>
    <property type="molecule type" value="Genomic_DNA"/>
</dbReference>
<evidence type="ECO:0000313" key="2">
    <source>
        <dbReference type="EMBL" id="KAA9041326.1"/>
    </source>
</evidence>
<dbReference type="InterPro" id="IPR008969">
    <property type="entry name" value="CarboxyPept-like_regulatory"/>
</dbReference>
<dbReference type="SUPFAM" id="SSF49464">
    <property type="entry name" value="Carboxypeptidase regulatory domain-like"/>
    <property type="match status" value="1"/>
</dbReference>
<sequence length="215" mass="24465">MKKILLYFLFLSFLVPVVAKAQFETYKDSVVQLYGVVMSADSLKALPSVSIVVKGRNQGTISSEQGVFSIPILRGDVIEFTSVGYKPKLVTIPKNLEGNQQSMIQLMVEDTVYLPATIIKKRPTREEFERDFVNTKVPDDEQEIARQNLSERNLRALMAAYPRDGREATNYYLKQNAQKYYSAGQLPPQNIFNPLAWAEFIKAWKRGDFKNKSGN</sequence>
<dbReference type="RefSeq" id="WP_150413415.1">
    <property type="nucleotide sequence ID" value="NZ_VYQF01000001.1"/>
</dbReference>
<keyword evidence="2" id="KW-0378">Hydrolase</keyword>
<reference evidence="2 3" key="1">
    <citation type="submission" date="2019-09" db="EMBL/GenBank/DDBJ databases">
        <title>Draft genome sequence of Ginsengibacter sp. BR5-29.</title>
        <authorList>
            <person name="Im W.-T."/>
        </authorList>
    </citation>
    <scope>NUCLEOTIDE SEQUENCE [LARGE SCALE GENOMIC DNA]</scope>
    <source>
        <strain evidence="2 3">BR5-29</strain>
    </source>
</reference>
<evidence type="ECO:0000256" key="1">
    <source>
        <dbReference type="SAM" id="SignalP"/>
    </source>
</evidence>
<keyword evidence="3" id="KW-1185">Reference proteome</keyword>
<protein>
    <submittedName>
        <fullName evidence="2">Carboxypeptidase-like regulatory domain-containing protein</fullName>
    </submittedName>
</protein>
<comment type="caution">
    <text evidence="2">The sequence shown here is derived from an EMBL/GenBank/DDBJ whole genome shotgun (WGS) entry which is preliminary data.</text>
</comment>
<evidence type="ECO:0000313" key="3">
    <source>
        <dbReference type="Proteomes" id="UP000326903"/>
    </source>
</evidence>
<dbReference type="GO" id="GO:0004180">
    <property type="term" value="F:carboxypeptidase activity"/>
    <property type="evidence" value="ECO:0007669"/>
    <property type="project" value="UniProtKB-KW"/>
</dbReference>
<dbReference type="Proteomes" id="UP000326903">
    <property type="component" value="Unassembled WGS sequence"/>
</dbReference>